<name>A0A8H6C1T1_CANAX</name>
<protein>
    <submittedName>
        <fullName evidence="7">PQ loop repeat family protein</fullName>
    </submittedName>
</protein>
<feature type="transmembrane region" description="Helical" evidence="6">
    <location>
        <begin position="38"/>
        <end position="59"/>
    </location>
</feature>
<dbReference type="PANTHER" id="PTHR16201:SF37">
    <property type="entry name" value="PQ-LOOP REPEAT-CONTAINING PROTEIN"/>
    <property type="match status" value="1"/>
</dbReference>
<evidence type="ECO:0000256" key="4">
    <source>
        <dbReference type="ARBA" id="ARBA00023136"/>
    </source>
</evidence>
<dbReference type="Proteomes" id="UP000536275">
    <property type="component" value="Unassembled WGS sequence"/>
</dbReference>
<organism evidence="7 8">
    <name type="scientific">Candida albicans</name>
    <name type="common">Yeast</name>
    <dbReference type="NCBI Taxonomy" id="5476"/>
    <lineage>
        <taxon>Eukaryota</taxon>
        <taxon>Fungi</taxon>
        <taxon>Dikarya</taxon>
        <taxon>Ascomycota</taxon>
        <taxon>Saccharomycotina</taxon>
        <taxon>Pichiomycetes</taxon>
        <taxon>Debaryomycetaceae</taxon>
        <taxon>Candida/Lodderomyces clade</taxon>
        <taxon>Candida</taxon>
    </lineage>
</organism>
<dbReference type="InterPro" id="IPR006603">
    <property type="entry name" value="PQ-loop_rpt"/>
</dbReference>
<sequence length="246" mass="27643">MANAVAENVLGTIGTVLWCIQLIPQVIRNYRAKNCEGLPPLMMFLWAASGVPFSIYFIATDGSIPLRIQPQLFTFFCTLSWIQTLYYPPKKVSRTRLVTFVGAFIAISIGLEVGFILWLRPLYRRGIEWPMLIIGIVASILLAIGLIPPYFELAKRQGRVIGINFVFLTLDSLGALFSLLSIVVGTMDIMSIVLYAIVLALEVGIFASHFIWWLRIGRNSDNESVDVQRHHETHSNDEEKSEVVVV</sequence>
<feature type="region of interest" description="Disordered" evidence="5">
    <location>
        <begin position="227"/>
        <end position="246"/>
    </location>
</feature>
<comment type="caution">
    <text evidence="7">The sequence shown here is derived from an EMBL/GenBank/DDBJ whole genome shotgun (WGS) entry which is preliminary data.</text>
</comment>
<dbReference type="GO" id="GO:0005886">
    <property type="term" value="C:plasma membrane"/>
    <property type="evidence" value="ECO:0007669"/>
    <property type="project" value="EnsemblFungi"/>
</dbReference>
<dbReference type="FunFam" id="1.20.1280.290:FF:000024">
    <property type="entry name" value="Putative membrane protein"/>
    <property type="match status" value="1"/>
</dbReference>
<dbReference type="EMBL" id="JABWAD010000021">
    <property type="protein sequence ID" value="KAF6071225.1"/>
    <property type="molecule type" value="Genomic_DNA"/>
</dbReference>
<dbReference type="Pfam" id="PF04193">
    <property type="entry name" value="PQ-loop"/>
    <property type="match status" value="1"/>
</dbReference>
<evidence type="ECO:0000256" key="2">
    <source>
        <dbReference type="ARBA" id="ARBA00022692"/>
    </source>
</evidence>
<reference evidence="7 8" key="1">
    <citation type="submission" date="2020-03" db="EMBL/GenBank/DDBJ databases">
        <title>FDA dAtabase for Regulatory Grade micrObial Sequences (FDA-ARGOS): Supporting development and validation of Infectious Disease Dx tests.</title>
        <authorList>
            <person name="Campos J."/>
            <person name="Goldberg B."/>
            <person name="Tallon L."/>
            <person name="Sadzewicz L."/>
            <person name="Vavikolanu K."/>
            <person name="Mehta A."/>
            <person name="Aluvathingal J."/>
            <person name="Nadendla S."/>
            <person name="Nandy P."/>
            <person name="Geyer C."/>
            <person name="Yan Y."/>
            <person name="Sichtig H."/>
        </authorList>
    </citation>
    <scope>NUCLEOTIDE SEQUENCE [LARGE SCALE GENOMIC DNA]</scope>
    <source>
        <strain evidence="7 8">FDAARGOS_656</strain>
    </source>
</reference>
<dbReference type="Gene3D" id="1.20.1280.290">
    <property type="match status" value="1"/>
</dbReference>
<feature type="transmembrane region" description="Helical" evidence="6">
    <location>
        <begin position="192"/>
        <end position="214"/>
    </location>
</feature>
<keyword evidence="3 6" id="KW-1133">Transmembrane helix</keyword>
<feature type="transmembrane region" description="Helical" evidence="6">
    <location>
        <begin position="131"/>
        <end position="151"/>
    </location>
</feature>
<dbReference type="OMA" id="IDWNGAF"/>
<feature type="transmembrane region" description="Helical" evidence="6">
    <location>
        <begin position="163"/>
        <end position="186"/>
    </location>
</feature>
<gene>
    <name evidence="7" type="ORF">FOB64_001631</name>
</gene>
<keyword evidence="4 6" id="KW-0472">Membrane</keyword>
<accession>A0A8H6C1T1</accession>
<dbReference type="PANTHER" id="PTHR16201">
    <property type="entry name" value="SEVEN TRANSMEMBRANE PROTEIN 1-RELATED"/>
    <property type="match status" value="1"/>
</dbReference>
<comment type="subcellular location">
    <subcellularLocation>
        <location evidence="1">Membrane</location>
        <topology evidence="1">Multi-pass membrane protein</topology>
    </subcellularLocation>
</comment>
<dbReference type="AlphaFoldDB" id="A0A8H6C1T1"/>
<dbReference type="SMART" id="SM00679">
    <property type="entry name" value="CTNS"/>
    <property type="match status" value="2"/>
</dbReference>
<evidence type="ECO:0000256" key="1">
    <source>
        <dbReference type="ARBA" id="ARBA00004141"/>
    </source>
</evidence>
<evidence type="ECO:0000256" key="6">
    <source>
        <dbReference type="SAM" id="Phobius"/>
    </source>
</evidence>
<evidence type="ECO:0000313" key="8">
    <source>
        <dbReference type="Proteomes" id="UP000536275"/>
    </source>
</evidence>
<proteinExistence type="predicted"/>
<evidence type="ECO:0000256" key="3">
    <source>
        <dbReference type="ARBA" id="ARBA00022989"/>
    </source>
</evidence>
<evidence type="ECO:0000256" key="5">
    <source>
        <dbReference type="SAM" id="MobiDB-lite"/>
    </source>
</evidence>
<keyword evidence="2 6" id="KW-0812">Transmembrane</keyword>
<evidence type="ECO:0000313" key="7">
    <source>
        <dbReference type="EMBL" id="KAF6071225.1"/>
    </source>
</evidence>
<dbReference type="InterPro" id="IPR051415">
    <property type="entry name" value="LAAT-1"/>
</dbReference>
<feature type="transmembrane region" description="Helical" evidence="6">
    <location>
        <begin position="97"/>
        <end position="119"/>
    </location>
</feature>